<dbReference type="GO" id="GO:0070676">
    <property type="term" value="P:intralumenal vesicle formation"/>
    <property type="evidence" value="ECO:0007669"/>
    <property type="project" value="EnsemblFungi"/>
</dbReference>
<proteinExistence type="predicted"/>
<dbReference type="GO" id="GO:0043328">
    <property type="term" value="P:protein transport to vacuole involved in ubiquitin-dependent protein catabolic process via the multivesicular body sorting pathway"/>
    <property type="evidence" value="ECO:0007669"/>
    <property type="project" value="EnsemblFungi"/>
</dbReference>
<dbReference type="AlphaFoldDB" id="A0A1Y2CQ12"/>
<dbReference type="Pfam" id="PF03357">
    <property type="entry name" value="Snf7"/>
    <property type="match status" value="1"/>
</dbReference>
<name>A0A1Y2CQ12_9FUNG</name>
<evidence type="ECO:0000313" key="2">
    <source>
        <dbReference type="Proteomes" id="UP000193642"/>
    </source>
</evidence>
<keyword evidence="2" id="KW-1185">Reference proteome</keyword>
<dbReference type="Gene3D" id="6.10.140.1230">
    <property type="match status" value="1"/>
</dbReference>
<dbReference type="InterPro" id="IPR005024">
    <property type="entry name" value="Snf7_fam"/>
</dbReference>
<comment type="caution">
    <text evidence="1">The sequence shown here is derived from an EMBL/GenBank/DDBJ whole genome shotgun (WGS) entry which is preliminary data.</text>
</comment>
<evidence type="ECO:0000313" key="1">
    <source>
        <dbReference type="EMBL" id="ORY49016.1"/>
    </source>
</evidence>
<sequence>MFKRLTPEEQVKKWKASIRGQERELDKQIRGIETAEAKVKKDIKAAAKRNDAASCRLLAKEIVRSRKARDRLHTSKAQLNSLSMQLQQQLAVAKVAGSLKQSTDIMKIVNNLIKLPEIHNTMQEMSKEMMKAGIIGEMMEDAIDTLDEEGIEEEADKEVENILFDLTDGLLGQAGQVGAPLEVCT</sequence>
<accession>A0A1Y2CQ12</accession>
<dbReference type="GO" id="GO:1904669">
    <property type="term" value="P:ATP export"/>
    <property type="evidence" value="ECO:0007669"/>
    <property type="project" value="EnsemblFungi"/>
</dbReference>
<gene>
    <name evidence="1" type="ORF">BCR33DRAFT_695530</name>
</gene>
<dbReference type="GO" id="GO:0000815">
    <property type="term" value="C:ESCRT III complex"/>
    <property type="evidence" value="ECO:0007669"/>
    <property type="project" value="EnsemblFungi"/>
</dbReference>
<evidence type="ECO:0008006" key="3">
    <source>
        <dbReference type="Google" id="ProtNLM"/>
    </source>
</evidence>
<dbReference type="PANTHER" id="PTHR10476">
    <property type="entry name" value="CHARGED MULTIVESICULAR BODY PROTEIN"/>
    <property type="match status" value="1"/>
</dbReference>
<organism evidence="1 2">
    <name type="scientific">Rhizoclosmatium globosum</name>
    <dbReference type="NCBI Taxonomy" id="329046"/>
    <lineage>
        <taxon>Eukaryota</taxon>
        <taxon>Fungi</taxon>
        <taxon>Fungi incertae sedis</taxon>
        <taxon>Chytridiomycota</taxon>
        <taxon>Chytridiomycota incertae sedis</taxon>
        <taxon>Chytridiomycetes</taxon>
        <taxon>Chytridiales</taxon>
        <taxon>Chytriomycetaceae</taxon>
        <taxon>Rhizoclosmatium</taxon>
    </lineage>
</organism>
<dbReference type="GO" id="GO:0042802">
    <property type="term" value="F:identical protein binding"/>
    <property type="evidence" value="ECO:0007669"/>
    <property type="project" value="EnsemblFungi"/>
</dbReference>
<dbReference type="Proteomes" id="UP000193642">
    <property type="component" value="Unassembled WGS sequence"/>
</dbReference>
<dbReference type="EMBL" id="MCGO01000010">
    <property type="protein sequence ID" value="ORY49016.1"/>
    <property type="molecule type" value="Genomic_DNA"/>
</dbReference>
<feature type="non-terminal residue" evidence="1">
    <location>
        <position position="1"/>
    </location>
</feature>
<protein>
    <recommendedName>
        <fullName evidence="3">Snf7-domain-containing protein</fullName>
    </recommendedName>
</protein>
<dbReference type="OrthoDB" id="2329734at2759"/>
<dbReference type="STRING" id="329046.A0A1Y2CQ12"/>
<reference evidence="1 2" key="1">
    <citation type="submission" date="2016-07" db="EMBL/GenBank/DDBJ databases">
        <title>Pervasive Adenine N6-methylation of Active Genes in Fungi.</title>
        <authorList>
            <consortium name="DOE Joint Genome Institute"/>
            <person name="Mondo S.J."/>
            <person name="Dannebaum R.O."/>
            <person name="Kuo R.C."/>
            <person name="Labutti K."/>
            <person name="Haridas S."/>
            <person name="Kuo A."/>
            <person name="Salamov A."/>
            <person name="Ahrendt S.R."/>
            <person name="Lipzen A."/>
            <person name="Sullivan W."/>
            <person name="Andreopoulos W.B."/>
            <person name="Clum A."/>
            <person name="Lindquist E."/>
            <person name="Daum C."/>
            <person name="Ramamoorthy G.K."/>
            <person name="Gryganskyi A."/>
            <person name="Culley D."/>
            <person name="Magnuson J.K."/>
            <person name="James T.Y."/>
            <person name="O'Malley M.A."/>
            <person name="Stajich J.E."/>
            <person name="Spatafora J.W."/>
            <person name="Visel A."/>
            <person name="Grigoriev I.V."/>
        </authorList>
    </citation>
    <scope>NUCLEOTIDE SEQUENCE [LARGE SCALE GENOMIC DNA]</scope>
    <source>
        <strain evidence="1 2">JEL800</strain>
    </source>
</reference>